<sequence>MGSESESDDDSEIGMVELEMDSVEVNEGIPKTTDGDPEKVAFMEVNEGIPKTSVKAGGTGSIMENDDSIELEFEKKYQMKDPKSNATAIVTASKEPELTQVDSIENLPVILQTGK</sequence>
<accession>A0AAV3P0D2</accession>
<evidence type="ECO:0000313" key="2">
    <source>
        <dbReference type="Proteomes" id="UP001454036"/>
    </source>
</evidence>
<protein>
    <submittedName>
        <fullName evidence="1">Uncharacterized protein</fullName>
    </submittedName>
</protein>
<organism evidence="1 2">
    <name type="scientific">Lithospermum erythrorhizon</name>
    <name type="common">Purple gromwell</name>
    <name type="synonym">Lithospermum officinale var. erythrorhizon</name>
    <dbReference type="NCBI Taxonomy" id="34254"/>
    <lineage>
        <taxon>Eukaryota</taxon>
        <taxon>Viridiplantae</taxon>
        <taxon>Streptophyta</taxon>
        <taxon>Embryophyta</taxon>
        <taxon>Tracheophyta</taxon>
        <taxon>Spermatophyta</taxon>
        <taxon>Magnoliopsida</taxon>
        <taxon>eudicotyledons</taxon>
        <taxon>Gunneridae</taxon>
        <taxon>Pentapetalae</taxon>
        <taxon>asterids</taxon>
        <taxon>lamiids</taxon>
        <taxon>Boraginales</taxon>
        <taxon>Boraginaceae</taxon>
        <taxon>Boraginoideae</taxon>
        <taxon>Lithospermeae</taxon>
        <taxon>Lithospermum</taxon>
    </lineage>
</organism>
<evidence type="ECO:0000313" key="1">
    <source>
        <dbReference type="EMBL" id="GAA0144811.1"/>
    </source>
</evidence>
<dbReference type="AlphaFoldDB" id="A0AAV3P0D2"/>
<name>A0AAV3P0D2_LITER</name>
<proteinExistence type="predicted"/>
<gene>
    <name evidence="1" type="ORF">LIER_36011</name>
</gene>
<dbReference type="EMBL" id="BAABME010016177">
    <property type="protein sequence ID" value="GAA0144811.1"/>
    <property type="molecule type" value="Genomic_DNA"/>
</dbReference>
<comment type="caution">
    <text evidence="1">The sequence shown here is derived from an EMBL/GenBank/DDBJ whole genome shotgun (WGS) entry which is preliminary data.</text>
</comment>
<dbReference type="Proteomes" id="UP001454036">
    <property type="component" value="Unassembled WGS sequence"/>
</dbReference>
<reference evidence="1 2" key="1">
    <citation type="submission" date="2024-01" db="EMBL/GenBank/DDBJ databases">
        <title>The complete chloroplast genome sequence of Lithospermum erythrorhizon: insights into the phylogenetic relationship among Boraginaceae species and the maternal lineages of purple gromwells.</title>
        <authorList>
            <person name="Okada T."/>
            <person name="Watanabe K."/>
        </authorList>
    </citation>
    <scope>NUCLEOTIDE SEQUENCE [LARGE SCALE GENOMIC DNA]</scope>
</reference>
<keyword evidence="2" id="KW-1185">Reference proteome</keyword>